<feature type="compositionally biased region" description="Polar residues" evidence="2">
    <location>
        <begin position="1"/>
        <end position="27"/>
    </location>
</feature>
<evidence type="ECO:0000256" key="1">
    <source>
        <dbReference type="SAM" id="Coils"/>
    </source>
</evidence>
<evidence type="ECO:0000313" key="4">
    <source>
        <dbReference type="Proteomes" id="UP000242457"/>
    </source>
</evidence>
<feature type="compositionally biased region" description="Polar residues" evidence="2">
    <location>
        <begin position="35"/>
        <end position="47"/>
    </location>
</feature>
<evidence type="ECO:0008006" key="5">
    <source>
        <dbReference type="Google" id="ProtNLM"/>
    </source>
</evidence>
<evidence type="ECO:0000256" key="2">
    <source>
        <dbReference type="SAM" id="MobiDB-lite"/>
    </source>
</evidence>
<keyword evidence="4" id="KW-1185">Reference proteome</keyword>
<keyword evidence="1" id="KW-0175">Coiled coil</keyword>
<feature type="coiled-coil region" evidence="1">
    <location>
        <begin position="163"/>
        <end position="197"/>
    </location>
</feature>
<dbReference type="OrthoDB" id="6620016at2759"/>
<dbReference type="EMBL" id="KZ288325">
    <property type="protein sequence ID" value="PBC28058.1"/>
    <property type="molecule type" value="Genomic_DNA"/>
</dbReference>
<proteinExistence type="predicted"/>
<dbReference type="AlphaFoldDB" id="A0A2A3E8M0"/>
<evidence type="ECO:0000313" key="3">
    <source>
        <dbReference type="EMBL" id="PBC28058.1"/>
    </source>
</evidence>
<feature type="coiled-coil region" evidence="1">
    <location>
        <begin position="236"/>
        <end position="298"/>
    </location>
</feature>
<organism evidence="3 4">
    <name type="scientific">Apis cerana cerana</name>
    <name type="common">Oriental honeybee</name>
    <dbReference type="NCBI Taxonomy" id="94128"/>
    <lineage>
        <taxon>Eukaryota</taxon>
        <taxon>Metazoa</taxon>
        <taxon>Ecdysozoa</taxon>
        <taxon>Arthropoda</taxon>
        <taxon>Hexapoda</taxon>
        <taxon>Insecta</taxon>
        <taxon>Pterygota</taxon>
        <taxon>Neoptera</taxon>
        <taxon>Endopterygota</taxon>
        <taxon>Hymenoptera</taxon>
        <taxon>Apocrita</taxon>
        <taxon>Aculeata</taxon>
        <taxon>Apoidea</taxon>
        <taxon>Anthophila</taxon>
        <taxon>Apidae</taxon>
        <taxon>Apis</taxon>
    </lineage>
</organism>
<reference evidence="3 4" key="1">
    <citation type="submission" date="2014-07" db="EMBL/GenBank/DDBJ databases">
        <title>Genomic and transcriptomic analysis on Apis cerana provide comprehensive insights into honey bee biology.</title>
        <authorList>
            <person name="Diao Q."/>
            <person name="Sun L."/>
            <person name="Zheng H."/>
            <person name="Zheng H."/>
            <person name="Xu S."/>
            <person name="Wang S."/>
            <person name="Zeng Z."/>
            <person name="Hu F."/>
            <person name="Su S."/>
            <person name="Wu J."/>
        </authorList>
    </citation>
    <scope>NUCLEOTIDE SEQUENCE [LARGE SCALE GENOMIC DNA]</scope>
    <source>
        <tissue evidence="3">Pupae without intestine</tissue>
    </source>
</reference>
<protein>
    <recommendedName>
        <fullName evidence="5">TATA element modulatory factor</fullName>
    </recommendedName>
</protein>
<accession>A0A2A3E8M0</accession>
<name>A0A2A3E8M0_APICC</name>
<dbReference type="Proteomes" id="UP000242457">
    <property type="component" value="Unassembled WGS sequence"/>
</dbReference>
<gene>
    <name evidence="3" type="ORF">APICC_00646</name>
</gene>
<feature type="region of interest" description="Disordered" evidence="2">
    <location>
        <begin position="1"/>
        <end position="47"/>
    </location>
</feature>
<sequence>MSDNKTLKSVTDQHSYLSESATSITDNVKNETEIENSVSLTEEQDASMQNTECKMLYNTKSEISEMPIKEINQTVVEDVEVAYETSLAEKEAKDSVTIVKQNEQSPNIQQTSIGAGDTCFAFSPRQNENDDAQKIEEKTLFTSEIEQIKLKDEQSTTENELTILKLKDEVSKVSIERDSYQKQLESTEKKLTELQSSYDTLMKGEGNEVMLRRMVDQLKGKLIQTSLQLEDRIRTVANQEKQISALNSQVASLKEVESLTRSLLQIRNMEVKHLQAEVDDMEARISEERERYNTMISKMDAAVKLNADLKKEYETQLCLFRDLREKYEEKVSLLSEEKRALEANVQTDSK</sequence>
<dbReference type="STRING" id="94128.A0A2A3E8M0"/>